<reference evidence="5" key="1">
    <citation type="submission" date="2022-10" db="EMBL/GenBank/DDBJ databases">
        <title>Chitinophaga sp. nov., isolated from soil.</title>
        <authorList>
            <person name="Jeon C.O."/>
        </authorList>
    </citation>
    <scope>NUCLEOTIDE SEQUENCE</scope>
    <source>
        <strain evidence="5">R8</strain>
    </source>
</reference>
<dbReference type="EMBL" id="CP107006">
    <property type="protein sequence ID" value="UYQ95917.1"/>
    <property type="molecule type" value="Genomic_DNA"/>
</dbReference>
<accession>A0ABY6JBG2</accession>
<proteinExistence type="predicted"/>
<dbReference type="PANTHER" id="PTHR32347:SF14">
    <property type="entry name" value="EFFLUX SYSTEM COMPONENT YKNX-RELATED"/>
    <property type="match status" value="1"/>
</dbReference>
<dbReference type="Proteomes" id="UP001162741">
    <property type="component" value="Chromosome"/>
</dbReference>
<dbReference type="Gene3D" id="1.20.1600.10">
    <property type="entry name" value="Outer membrane efflux proteins (OEP)"/>
    <property type="match status" value="1"/>
</dbReference>
<keyword evidence="4" id="KW-0472">Membrane</keyword>
<dbReference type="RefSeq" id="WP_264283588.1">
    <property type="nucleotide sequence ID" value="NZ_CP107006.1"/>
</dbReference>
<name>A0ABY6JBG2_9BACT</name>
<keyword evidence="4" id="KW-1133">Transmembrane helix</keyword>
<dbReference type="InterPro" id="IPR050465">
    <property type="entry name" value="UPF0194_transport"/>
</dbReference>
<protein>
    <submittedName>
        <fullName evidence="5">HlyD family efflux transporter periplasmic adaptor subunit</fullName>
    </submittedName>
</protein>
<comment type="subcellular location">
    <subcellularLocation>
        <location evidence="1">Cell envelope</location>
    </subcellularLocation>
</comment>
<organism evidence="5 6">
    <name type="scientific">Chitinophaga horti</name>
    <dbReference type="NCBI Taxonomy" id="2920382"/>
    <lineage>
        <taxon>Bacteria</taxon>
        <taxon>Pseudomonadati</taxon>
        <taxon>Bacteroidota</taxon>
        <taxon>Chitinophagia</taxon>
        <taxon>Chitinophagales</taxon>
        <taxon>Chitinophagaceae</taxon>
        <taxon>Chitinophaga</taxon>
    </lineage>
</organism>
<keyword evidence="2 3" id="KW-0175">Coiled coil</keyword>
<dbReference type="Gene3D" id="2.40.420.20">
    <property type="match status" value="1"/>
</dbReference>
<dbReference type="SUPFAM" id="SSF56954">
    <property type="entry name" value="Outer membrane efflux proteins (OEP)"/>
    <property type="match status" value="1"/>
</dbReference>
<keyword evidence="6" id="KW-1185">Reference proteome</keyword>
<keyword evidence="4" id="KW-0812">Transmembrane</keyword>
<evidence type="ECO:0000256" key="3">
    <source>
        <dbReference type="SAM" id="Coils"/>
    </source>
</evidence>
<dbReference type="Gene3D" id="2.40.30.170">
    <property type="match status" value="1"/>
</dbReference>
<evidence type="ECO:0000313" key="5">
    <source>
        <dbReference type="EMBL" id="UYQ95917.1"/>
    </source>
</evidence>
<evidence type="ECO:0000313" key="6">
    <source>
        <dbReference type="Proteomes" id="UP001162741"/>
    </source>
</evidence>
<evidence type="ECO:0000256" key="2">
    <source>
        <dbReference type="ARBA" id="ARBA00023054"/>
    </source>
</evidence>
<sequence>MDKEISAEVKARSRRRWTLIIAGAVILIAAAVVGTRSLFKSSVPRKRIITAVVETGDVENTITASGEVLPEFEEIITSPVQSAIREVLIDAGAKVQAGQPILRLDKALVQAAYDKGRFMLESKQNNLRKLKLELDKSYFDLKSSNDIKQLRINSLMAEVENTKRLYKAGGGTRENVEQAEMDLKVAQLEKTQLENEIRSKQQTMQVEIRESEIEVAIQQHELQELGRKKDLASVNATRNGVVTWVNRNIGASVGEGVELLRIADLSSFKISGSVADTYLGQLHNGMPVIVRINQSQLRGEISNIYPAVKNGQVTFDVHLAAKDTGLLRPNLKVDVYVVTDAHRNVLRVTNGAAFGAGKTAQLFVVEGDKAVRRKVTLGLSNVDYVELKDNVRAGETVIVSDMSDFANTREVNIIP</sequence>
<dbReference type="PANTHER" id="PTHR32347">
    <property type="entry name" value="EFFLUX SYSTEM COMPONENT YKNX-RELATED"/>
    <property type="match status" value="1"/>
</dbReference>
<evidence type="ECO:0000256" key="4">
    <source>
        <dbReference type="SAM" id="Phobius"/>
    </source>
</evidence>
<evidence type="ECO:0000256" key="1">
    <source>
        <dbReference type="ARBA" id="ARBA00004196"/>
    </source>
</evidence>
<feature type="coiled-coil region" evidence="3">
    <location>
        <begin position="176"/>
        <end position="228"/>
    </location>
</feature>
<gene>
    <name evidence="5" type="ORF">MKQ68_12480</name>
</gene>
<feature type="transmembrane region" description="Helical" evidence="4">
    <location>
        <begin position="20"/>
        <end position="39"/>
    </location>
</feature>